<protein>
    <recommendedName>
        <fullName evidence="3">Arrestin-like N-terminal domain-containing protein</fullName>
    </recommendedName>
</protein>
<organism evidence="1 2">
    <name type="scientific">Aspergillus keveii</name>
    <dbReference type="NCBI Taxonomy" id="714993"/>
    <lineage>
        <taxon>Eukaryota</taxon>
        <taxon>Fungi</taxon>
        <taxon>Dikarya</taxon>
        <taxon>Ascomycota</taxon>
        <taxon>Pezizomycotina</taxon>
        <taxon>Eurotiomycetes</taxon>
        <taxon>Eurotiomycetidae</taxon>
        <taxon>Eurotiales</taxon>
        <taxon>Aspergillaceae</taxon>
        <taxon>Aspergillus</taxon>
        <taxon>Aspergillus subgen. Nidulantes</taxon>
    </lineage>
</organism>
<gene>
    <name evidence="1" type="ORF">BJX66DRAFT_341103</name>
</gene>
<accession>A0ABR4FXA3</accession>
<sequence>MPLRYQTLISGVTTEVGPGGLVEGAVEIHATEPLTFCELNIALIGRATSRIVRELIIPCLPGQARWKGKVTVCERVLVLVDQHTSLEPGSHQFPFRLRVPETTELRTVAHSNGRQKEKWKQIAPFTDGQTGHPLPPSVEVRSDQGNLLFYGDASAEVEYELQVTRKMNPREWKTPPAFVQKMNMAAPLAMHAHEVKWVKLENPLDGGYRDVILSVRYPTPIPQWEGLPIQVAMLNSEGFALVSLKVKVITQYVVRGRSWILPENSSPIVSKDKLIAWHGRIDLAPGQYQVVQSQPLLASQVVAMFSTINVACVGHELQIKYKVEDSKGMVISGTLNRVVVDIRGANRVVDRGSESPRASMGAAEYQVWATGRYG</sequence>
<proteinExistence type="predicted"/>
<evidence type="ECO:0000313" key="2">
    <source>
        <dbReference type="Proteomes" id="UP001610563"/>
    </source>
</evidence>
<dbReference type="Gene3D" id="2.60.40.640">
    <property type="match status" value="1"/>
</dbReference>
<evidence type="ECO:0008006" key="3">
    <source>
        <dbReference type="Google" id="ProtNLM"/>
    </source>
</evidence>
<dbReference type="Proteomes" id="UP001610563">
    <property type="component" value="Unassembled WGS sequence"/>
</dbReference>
<reference evidence="1 2" key="1">
    <citation type="submission" date="2024-07" db="EMBL/GenBank/DDBJ databases">
        <title>Section-level genome sequencing and comparative genomics of Aspergillus sections Usti and Cavernicolus.</title>
        <authorList>
            <consortium name="Lawrence Berkeley National Laboratory"/>
            <person name="Nybo J.L."/>
            <person name="Vesth T.C."/>
            <person name="Theobald S."/>
            <person name="Frisvad J.C."/>
            <person name="Larsen T.O."/>
            <person name="Kjaerboelling I."/>
            <person name="Rothschild-Mancinelli K."/>
            <person name="Lyhne E.K."/>
            <person name="Kogle M.E."/>
            <person name="Barry K."/>
            <person name="Clum A."/>
            <person name="Na H."/>
            <person name="Ledsgaard L."/>
            <person name="Lin J."/>
            <person name="Lipzen A."/>
            <person name="Kuo A."/>
            <person name="Riley R."/>
            <person name="Mondo S."/>
            <person name="Labutti K."/>
            <person name="Haridas S."/>
            <person name="Pangalinan J."/>
            <person name="Salamov A.A."/>
            <person name="Simmons B.A."/>
            <person name="Magnuson J.K."/>
            <person name="Chen J."/>
            <person name="Drula E."/>
            <person name="Henrissat B."/>
            <person name="Wiebenga A."/>
            <person name="Lubbers R.J."/>
            <person name="Gomes A.C."/>
            <person name="Makela M.R."/>
            <person name="Stajich J."/>
            <person name="Grigoriev I.V."/>
            <person name="Mortensen U.H."/>
            <person name="De Vries R.P."/>
            <person name="Baker S.E."/>
            <person name="Andersen M.R."/>
        </authorList>
    </citation>
    <scope>NUCLEOTIDE SEQUENCE [LARGE SCALE GENOMIC DNA]</scope>
    <source>
        <strain evidence="1 2">CBS 209.92</strain>
    </source>
</reference>
<dbReference type="InterPro" id="IPR014752">
    <property type="entry name" value="Arrestin-like_C"/>
</dbReference>
<evidence type="ECO:0000313" key="1">
    <source>
        <dbReference type="EMBL" id="KAL2787573.1"/>
    </source>
</evidence>
<keyword evidence="2" id="KW-1185">Reference proteome</keyword>
<name>A0ABR4FXA3_9EURO</name>
<comment type="caution">
    <text evidence="1">The sequence shown here is derived from an EMBL/GenBank/DDBJ whole genome shotgun (WGS) entry which is preliminary data.</text>
</comment>
<dbReference type="EMBL" id="JBFTWV010000094">
    <property type="protein sequence ID" value="KAL2787573.1"/>
    <property type="molecule type" value="Genomic_DNA"/>
</dbReference>